<dbReference type="Proteomes" id="UP000475862">
    <property type="component" value="Unassembled WGS sequence"/>
</dbReference>
<comment type="caution">
    <text evidence="13">The sequence shown here is derived from an EMBL/GenBank/DDBJ whole genome shotgun (WGS) entry which is preliminary data.</text>
</comment>
<feature type="compositionally biased region" description="Basic and acidic residues" evidence="10">
    <location>
        <begin position="782"/>
        <end position="805"/>
    </location>
</feature>
<dbReference type="GO" id="GO:0005041">
    <property type="term" value="F:low-density lipoprotein particle receptor activity"/>
    <property type="evidence" value="ECO:0007669"/>
    <property type="project" value="TreeGrafter"/>
</dbReference>
<dbReference type="PROSITE" id="PS01209">
    <property type="entry name" value="LDLRA_1"/>
    <property type="match status" value="3"/>
</dbReference>
<feature type="compositionally biased region" description="Basic and acidic residues" evidence="10">
    <location>
        <begin position="696"/>
        <end position="724"/>
    </location>
</feature>
<dbReference type="Gene3D" id="4.10.400.10">
    <property type="entry name" value="Low-density Lipoprotein Receptor"/>
    <property type="match status" value="5"/>
</dbReference>
<dbReference type="SMART" id="SM00192">
    <property type="entry name" value="LDLa"/>
    <property type="match status" value="5"/>
</dbReference>
<keyword evidence="4 11" id="KW-1133">Transmembrane helix</keyword>
<comment type="caution">
    <text evidence="9">Lacks conserved residue(s) required for the propagation of feature annotation.</text>
</comment>
<dbReference type="SUPFAM" id="SSF56487">
    <property type="entry name" value="SRCR-like"/>
    <property type="match status" value="1"/>
</dbReference>
<dbReference type="InterPro" id="IPR000082">
    <property type="entry name" value="SEA_dom"/>
</dbReference>
<feature type="disulfide bond" evidence="9">
    <location>
        <begin position="1365"/>
        <end position="1380"/>
    </location>
</feature>
<evidence type="ECO:0000256" key="3">
    <source>
        <dbReference type="ARBA" id="ARBA00022737"/>
    </source>
</evidence>
<feature type="disulfide bond" evidence="9">
    <location>
        <begin position="1402"/>
        <end position="1417"/>
    </location>
</feature>
<keyword evidence="5 11" id="KW-0472">Membrane</keyword>
<feature type="disulfide bond" evidence="9">
    <location>
        <begin position="1310"/>
        <end position="1322"/>
    </location>
</feature>
<feature type="compositionally biased region" description="Basic and acidic residues" evidence="10">
    <location>
        <begin position="950"/>
        <end position="964"/>
    </location>
</feature>
<dbReference type="InterPro" id="IPR036055">
    <property type="entry name" value="LDL_receptor-like_sf"/>
</dbReference>
<feature type="disulfide bond" evidence="9">
    <location>
        <begin position="1278"/>
        <end position="1296"/>
    </location>
</feature>
<feature type="region of interest" description="Disordered" evidence="10">
    <location>
        <begin position="72"/>
        <end position="97"/>
    </location>
</feature>
<feature type="disulfide bond" evidence="9">
    <location>
        <begin position="1317"/>
        <end position="1335"/>
    </location>
</feature>
<feature type="compositionally biased region" description="Basic and acidic residues" evidence="10">
    <location>
        <begin position="888"/>
        <end position="904"/>
    </location>
</feature>
<evidence type="ECO:0000256" key="4">
    <source>
        <dbReference type="ARBA" id="ARBA00022989"/>
    </source>
</evidence>
<evidence type="ECO:0000256" key="7">
    <source>
        <dbReference type="ARBA" id="ARBA00023170"/>
    </source>
</evidence>
<keyword evidence="7" id="KW-0675">Receptor</keyword>
<dbReference type="Pfam" id="PF00057">
    <property type="entry name" value="Ldl_recept_a"/>
    <property type="match status" value="5"/>
</dbReference>
<keyword evidence="14" id="KW-1185">Reference proteome</keyword>
<feature type="region of interest" description="Disordered" evidence="10">
    <location>
        <begin position="1068"/>
        <end position="1106"/>
    </location>
</feature>
<name>A0A6G0U9L4_APHGL</name>
<feature type="region of interest" description="Disordered" evidence="10">
    <location>
        <begin position="485"/>
        <end position="964"/>
    </location>
</feature>
<dbReference type="InterPro" id="IPR002172">
    <property type="entry name" value="LDrepeatLR_classA_rpt"/>
</dbReference>
<accession>A0A6G0U9L4</accession>
<reference evidence="13 14" key="1">
    <citation type="submission" date="2019-08" db="EMBL/GenBank/DDBJ databases">
        <title>The genome of the soybean aphid Biotype 1, its phylome, world population structure and adaptation to the North American continent.</title>
        <authorList>
            <person name="Giordano R."/>
            <person name="Donthu R.K."/>
            <person name="Hernandez A.G."/>
            <person name="Wright C.L."/>
            <person name="Zimin A.V."/>
        </authorList>
    </citation>
    <scope>NUCLEOTIDE SEQUENCE [LARGE SCALE GENOMIC DNA]</scope>
    <source>
        <tissue evidence="13">Whole aphids</tissue>
    </source>
</reference>
<proteinExistence type="predicted"/>
<evidence type="ECO:0000256" key="10">
    <source>
        <dbReference type="SAM" id="MobiDB-lite"/>
    </source>
</evidence>
<feature type="region of interest" description="Disordered" evidence="10">
    <location>
        <begin position="116"/>
        <end position="145"/>
    </location>
</feature>
<dbReference type="GO" id="GO:0005886">
    <property type="term" value="C:plasma membrane"/>
    <property type="evidence" value="ECO:0007669"/>
    <property type="project" value="TreeGrafter"/>
</dbReference>
<evidence type="ECO:0000313" key="13">
    <source>
        <dbReference type="EMBL" id="KAE9545647.1"/>
    </source>
</evidence>
<dbReference type="Gene3D" id="3.30.70.960">
    <property type="entry name" value="SEA domain"/>
    <property type="match status" value="1"/>
</dbReference>
<comment type="subcellular location">
    <subcellularLocation>
        <location evidence="1">Membrane</location>
        <topology evidence="1">Single-pass membrane protein</topology>
    </subcellularLocation>
</comment>
<evidence type="ECO:0000256" key="2">
    <source>
        <dbReference type="ARBA" id="ARBA00022692"/>
    </source>
</evidence>
<evidence type="ECO:0000256" key="6">
    <source>
        <dbReference type="ARBA" id="ARBA00023157"/>
    </source>
</evidence>
<evidence type="ECO:0000313" key="14">
    <source>
        <dbReference type="Proteomes" id="UP000475862"/>
    </source>
</evidence>
<gene>
    <name evidence="13" type="ORF">AGLY_001190</name>
</gene>
<dbReference type="SUPFAM" id="SSF57424">
    <property type="entry name" value="LDL receptor-like module"/>
    <property type="match status" value="5"/>
</dbReference>
<evidence type="ECO:0000256" key="8">
    <source>
        <dbReference type="ARBA" id="ARBA00023180"/>
    </source>
</evidence>
<dbReference type="InterPro" id="IPR051221">
    <property type="entry name" value="LDLR-related"/>
</dbReference>
<dbReference type="SUPFAM" id="SSF82671">
    <property type="entry name" value="SEA domain"/>
    <property type="match status" value="1"/>
</dbReference>
<keyword evidence="8" id="KW-0325">Glycoprotein</keyword>
<feature type="compositionally biased region" description="Basic and acidic residues" evidence="10">
    <location>
        <begin position="485"/>
        <end position="502"/>
    </location>
</feature>
<feature type="compositionally biased region" description="Polar residues" evidence="10">
    <location>
        <begin position="79"/>
        <end position="95"/>
    </location>
</feature>
<feature type="compositionally biased region" description="Basic and acidic residues" evidence="10">
    <location>
        <begin position="1200"/>
        <end position="1210"/>
    </location>
</feature>
<evidence type="ECO:0000256" key="11">
    <source>
        <dbReference type="SAM" id="Phobius"/>
    </source>
</evidence>
<feature type="compositionally biased region" description="Basic and acidic residues" evidence="10">
    <location>
        <begin position="516"/>
        <end position="534"/>
    </location>
</feature>
<dbReference type="InterPro" id="IPR023415">
    <property type="entry name" value="LDLR_class-A_CS"/>
</dbReference>
<feature type="compositionally biased region" description="Basic and acidic residues" evidence="10">
    <location>
        <begin position="672"/>
        <end position="688"/>
    </location>
</feature>
<keyword evidence="2 11" id="KW-0812">Transmembrane</keyword>
<dbReference type="PRINTS" id="PR00261">
    <property type="entry name" value="LDLRECEPTOR"/>
</dbReference>
<dbReference type="InterPro" id="IPR036772">
    <property type="entry name" value="SRCR-like_dom_sf"/>
</dbReference>
<feature type="region of interest" description="Disordered" evidence="10">
    <location>
        <begin position="1169"/>
        <end position="1210"/>
    </location>
</feature>
<feature type="compositionally biased region" description="Polar residues" evidence="10">
    <location>
        <begin position="920"/>
        <end position="939"/>
    </location>
</feature>
<dbReference type="PROSITE" id="PS50024">
    <property type="entry name" value="SEA"/>
    <property type="match status" value="1"/>
</dbReference>
<feature type="compositionally biased region" description="Low complexity" evidence="10">
    <location>
        <begin position="617"/>
        <end position="635"/>
    </location>
</feature>
<feature type="disulfide bond" evidence="9">
    <location>
        <begin position="1290"/>
        <end position="1305"/>
    </location>
</feature>
<feature type="compositionally biased region" description="Basic and acidic residues" evidence="10">
    <location>
        <begin position="582"/>
        <end position="592"/>
    </location>
</feature>
<feature type="compositionally biased region" description="Polar residues" evidence="10">
    <location>
        <begin position="816"/>
        <end position="829"/>
    </location>
</feature>
<dbReference type="GO" id="GO:0043235">
    <property type="term" value="C:receptor complex"/>
    <property type="evidence" value="ECO:0007669"/>
    <property type="project" value="TreeGrafter"/>
</dbReference>
<evidence type="ECO:0000256" key="9">
    <source>
        <dbReference type="PROSITE-ProRule" id="PRU00124"/>
    </source>
</evidence>
<dbReference type="Pfam" id="PF01390">
    <property type="entry name" value="SEA"/>
    <property type="match status" value="1"/>
</dbReference>
<evidence type="ECO:0000259" key="12">
    <source>
        <dbReference type="PROSITE" id="PS50024"/>
    </source>
</evidence>
<keyword evidence="6 9" id="KW-1015">Disulfide bond</keyword>
<feature type="compositionally biased region" description="Basic and acidic residues" evidence="10">
    <location>
        <begin position="648"/>
        <end position="664"/>
    </location>
</feature>
<feature type="transmembrane region" description="Helical" evidence="11">
    <location>
        <begin position="228"/>
        <end position="254"/>
    </location>
</feature>
<evidence type="ECO:0000256" key="1">
    <source>
        <dbReference type="ARBA" id="ARBA00004167"/>
    </source>
</evidence>
<sequence>MERDRVYIIWTEVHRYMKKFLKARISYRPHISVCGNLSDYGDYGDMSTTSGGDTNYMQENSVTTLYDGDKTVVNHRVSPPSSSHADSGLDNSYPESSAGDAKLIIDVPDFSTEMETPRTGIDNPSFETDKTDVPKPITNGHNGTVNQEKDKMAEAVNLELINMKPFAKSINGKENGVPKKKKETAVNMNDTYDDYFIPVNEHKKYIRGGEKLYVTKDKRDMNQSKKPFICWVFGLVLLAAAVIIAILASTGVIFNNESAVESRNFMENEKIAGFGNHHGHFSSVSPPPSIDSSSPFSPPTTDMSGVYLPRTVQGEIVIDNMQFNSDLANKSSAEFISLASSIETELKNALFKNQPLNSVTDDIHIKVFEFSSGSVVAKYRIGWEYKDDSEPQDLIDAATLYTRLDSYLRESNGYLYNYRVPIHRLRSDPVLDRCKINNGKCSHYCSYDYTSLDFVCSCPSELTISENMKDCKRIDVNNDDIDDINIHDNKHDEDSFDTKSEYDSFPELEPSSVPESKAEPESRAEPEPSSKPEPEPNPEPEVIAEPEPSSKSKTESEPEPSAVPEVEPEPSSEPEIIAELKPSTEPEVKTEPEPSSVSEVKSEPEPSSEPEVKAEPEPNSVSEVKAEPESSSVSEVKSEPEPSLISEVKPEPESTSESEVKAEPEPSAVLEVKPEPEPTSESEVKAEPEPSSIPEVKSEPEPSSEPEVKSEPEPSSEPEVKAESEPNSVPDVKTEPEPSSNPEVKFEPEPSLIPEVKPEPTSKSEPSSKPNVNGEPEPSSEPEVKAEPKVKGSEIITKIEPDTKPEPVPSAEPDSKSSIDNYESLSDVDISSESDTVEQNNPSLSSSSEKSILNIDPSDREAKSHSDEVFSHEIKPEVTYSVSTETEFEAKTESASKENSKPKESSGLLGDIDLNDSEESTITPSITENWLTTTSSSIQGIPKLPSDLEVTEKENESTEDKMKTEALGFEQMELKSENKSTIIDLISESNSKNPVEEVTEMPEITTLDNVKDLSDVVTVSTIDASSTIKEDMNLPMKEMENITNEHVTEYIDMTTMPSTIDQELIRPLHGSADPNSLEKKQSDDLTTLEKTSIPDPTKKLQSLTSLEDPITNSPIIEVLNTSTQSSIDNFNENSSPDEKDPIDQIITHSNESNISDVNEDDNMSALDLYQKPESKKKDKKTSKNPEFYLSDSGFTKRNKTKTEKENKKNNKSDVMDMMPELLNSNKCEEGQFQCINGTTKDGSYCIKMSSRCDTNKDCTDNSDEHECAENACSGNFQCKSGECLQRNLVCNNIMDCEDGSDEQSCDLWKCADDEKQCTGGQCLPESYFCDGKSDCNDHSDELQCNSTCNGYQCSNSHCISSTLRCNGVNDCTGGEDEQNCECNSNEFKCNTGSECIPKTQVCDNVPQCTDQSDEWQCVQLDGVQLFAKKESEIAMKVCSNDWSETWSNFVCQSLGFTETKTTNFRPSENSTENLVGYLKLKQNATLNSSKSLTDILNQN</sequence>
<dbReference type="OrthoDB" id="9990982at2759"/>
<dbReference type="PANTHER" id="PTHR22722">
    <property type="entry name" value="LOW-DENSITY LIPOPROTEIN RECEPTOR-RELATED PROTEIN 2-RELATED"/>
    <property type="match status" value="1"/>
</dbReference>
<dbReference type="InterPro" id="IPR036364">
    <property type="entry name" value="SEA_dom_sf"/>
</dbReference>
<feature type="domain" description="SEA" evidence="12">
    <location>
        <begin position="308"/>
        <end position="432"/>
    </location>
</feature>
<feature type="disulfide bond" evidence="9">
    <location>
        <begin position="1353"/>
        <end position="1371"/>
    </location>
</feature>
<dbReference type="CDD" id="cd00112">
    <property type="entry name" value="LDLa"/>
    <property type="match status" value="5"/>
</dbReference>
<dbReference type="EMBL" id="VYZN01000001">
    <property type="protein sequence ID" value="KAE9545647.1"/>
    <property type="molecule type" value="Genomic_DNA"/>
</dbReference>
<feature type="compositionally biased region" description="Basic and acidic residues" evidence="10">
    <location>
        <begin position="600"/>
        <end position="616"/>
    </location>
</feature>
<feature type="compositionally biased region" description="Basic and acidic residues" evidence="10">
    <location>
        <begin position="857"/>
        <end position="876"/>
    </location>
</feature>
<keyword evidence="3" id="KW-0677">Repeat</keyword>
<protein>
    <recommendedName>
        <fullName evidence="12">SEA domain-containing protein</fullName>
    </recommendedName>
</protein>
<evidence type="ECO:0000256" key="5">
    <source>
        <dbReference type="ARBA" id="ARBA00023136"/>
    </source>
</evidence>
<feature type="disulfide bond" evidence="9">
    <location>
        <begin position="1329"/>
        <end position="1344"/>
    </location>
</feature>
<organism evidence="13 14">
    <name type="scientific">Aphis glycines</name>
    <name type="common">Soybean aphid</name>
    <dbReference type="NCBI Taxonomy" id="307491"/>
    <lineage>
        <taxon>Eukaryota</taxon>
        <taxon>Metazoa</taxon>
        <taxon>Ecdysozoa</taxon>
        <taxon>Arthropoda</taxon>
        <taxon>Hexapoda</taxon>
        <taxon>Insecta</taxon>
        <taxon>Pterygota</taxon>
        <taxon>Neoptera</taxon>
        <taxon>Paraneoptera</taxon>
        <taxon>Hemiptera</taxon>
        <taxon>Sternorrhyncha</taxon>
        <taxon>Aphidomorpha</taxon>
        <taxon>Aphidoidea</taxon>
        <taxon>Aphididae</taxon>
        <taxon>Aphidini</taxon>
        <taxon>Aphis</taxon>
        <taxon>Aphis</taxon>
    </lineage>
</organism>
<dbReference type="PANTHER" id="PTHR22722:SF5">
    <property type="entry name" value="LOW-DENSITY LIPOPROTEIN RECEPTOR-RELATED PROTEIN 1B"/>
    <property type="match status" value="1"/>
</dbReference>
<dbReference type="PROSITE" id="PS50068">
    <property type="entry name" value="LDLRA_2"/>
    <property type="match status" value="5"/>
</dbReference>
<feature type="disulfide bond" evidence="9">
    <location>
        <begin position="1252"/>
        <end position="1267"/>
    </location>
</feature>